<dbReference type="EMBL" id="CAKOFQ010006806">
    <property type="protein sequence ID" value="CAH1973246.1"/>
    <property type="molecule type" value="Genomic_DNA"/>
</dbReference>
<evidence type="ECO:0000313" key="1">
    <source>
        <dbReference type="EMBL" id="CAH1973246.1"/>
    </source>
</evidence>
<organism evidence="1 2">
    <name type="scientific">Acanthoscelides obtectus</name>
    <name type="common">Bean weevil</name>
    <name type="synonym">Bruchus obtectus</name>
    <dbReference type="NCBI Taxonomy" id="200917"/>
    <lineage>
        <taxon>Eukaryota</taxon>
        <taxon>Metazoa</taxon>
        <taxon>Ecdysozoa</taxon>
        <taxon>Arthropoda</taxon>
        <taxon>Hexapoda</taxon>
        <taxon>Insecta</taxon>
        <taxon>Pterygota</taxon>
        <taxon>Neoptera</taxon>
        <taxon>Endopterygota</taxon>
        <taxon>Coleoptera</taxon>
        <taxon>Polyphaga</taxon>
        <taxon>Cucujiformia</taxon>
        <taxon>Chrysomeloidea</taxon>
        <taxon>Chrysomelidae</taxon>
        <taxon>Bruchinae</taxon>
        <taxon>Bruchini</taxon>
        <taxon>Acanthoscelides</taxon>
    </lineage>
</organism>
<gene>
    <name evidence="1" type="ORF">ACAOBT_LOCUS10445</name>
</gene>
<protein>
    <submittedName>
        <fullName evidence="1">Uncharacterized protein</fullName>
    </submittedName>
</protein>
<sequence>MIHIIDEYHEEIRQSGKFPLFSNSLELRFQK</sequence>
<dbReference type="Proteomes" id="UP001152888">
    <property type="component" value="Unassembled WGS sequence"/>
</dbReference>
<accession>A0A9P0KLU2</accession>
<evidence type="ECO:0000313" key="2">
    <source>
        <dbReference type="Proteomes" id="UP001152888"/>
    </source>
</evidence>
<comment type="caution">
    <text evidence="1">The sequence shown here is derived from an EMBL/GenBank/DDBJ whole genome shotgun (WGS) entry which is preliminary data.</text>
</comment>
<proteinExistence type="predicted"/>
<keyword evidence="2" id="KW-1185">Reference proteome</keyword>
<dbReference type="AlphaFoldDB" id="A0A9P0KLU2"/>
<reference evidence="1" key="1">
    <citation type="submission" date="2022-03" db="EMBL/GenBank/DDBJ databases">
        <authorList>
            <person name="Sayadi A."/>
        </authorList>
    </citation>
    <scope>NUCLEOTIDE SEQUENCE</scope>
</reference>
<name>A0A9P0KLU2_ACAOB</name>